<sequence>MRTQGEITFPGEELGVIEEFIPGENTYEEDGFIRSASVGKVFYDMINRRSNVISTKKSAISGLKKARYVYGTVISIKEDSALVNISSIEDKFVTLISGILHVSQVSGKYIETITDAVKLGDIIRAKPITFASPVYLTLKGKDLGVVLASCSICGHLMIKADEEHLKCPNCGNVEKRKIGNYMVKRNGS</sequence>
<dbReference type="HAMAP" id="MF_00975">
    <property type="entry name" value="Exosome_Csl4"/>
    <property type="match status" value="1"/>
</dbReference>
<keyword evidence="2" id="KW-0862">Zinc</keyword>
<feature type="domain" description="S1 motif" evidence="3">
    <location>
        <begin position="66"/>
        <end position="141"/>
    </location>
</feature>
<evidence type="ECO:0000256" key="2">
    <source>
        <dbReference type="HAMAP-Rule" id="MF_00975"/>
    </source>
</evidence>
<comment type="subcellular location">
    <subcellularLocation>
        <location evidence="2">Cytoplasm</location>
    </subcellularLocation>
</comment>
<feature type="binding site" evidence="2">
    <location>
        <position position="167"/>
    </location>
    <ligand>
        <name>Zn(2+)</name>
        <dbReference type="ChEBI" id="CHEBI:29105"/>
    </ligand>
</feature>
<evidence type="ECO:0000256" key="1">
    <source>
        <dbReference type="ARBA" id="ARBA00022835"/>
    </source>
</evidence>
<dbReference type="CDD" id="cd00350">
    <property type="entry name" value="rubredoxin_like"/>
    <property type="match status" value="1"/>
</dbReference>
<organism evidence="4 5">
    <name type="scientific">Candidatus Acidianus copahuensis</name>
    <dbReference type="NCBI Taxonomy" id="1160895"/>
    <lineage>
        <taxon>Archaea</taxon>
        <taxon>Thermoproteota</taxon>
        <taxon>Thermoprotei</taxon>
        <taxon>Sulfolobales</taxon>
        <taxon>Sulfolobaceae</taxon>
        <taxon>Acidianus</taxon>
    </lineage>
</organism>
<proteinExistence type="inferred from homology"/>
<dbReference type="NCBIfam" id="NF034126">
    <property type="entry name" value="PRK09521.1"/>
    <property type="match status" value="1"/>
</dbReference>
<dbReference type="AlphaFoldDB" id="A0A031LQD5"/>
<dbReference type="Gene3D" id="2.40.50.140">
    <property type="entry name" value="Nucleic acid-binding proteins"/>
    <property type="match status" value="1"/>
</dbReference>
<dbReference type="InterPro" id="IPR003029">
    <property type="entry name" value="S1_domain"/>
</dbReference>
<dbReference type="GO" id="GO:0005737">
    <property type="term" value="C:cytoplasm"/>
    <property type="evidence" value="ECO:0007669"/>
    <property type="project" value="UniProtKB-SubCell"/>
</dbReference>
<reference evidence="4 5" key="1">
    <citation type="submission" date="2014-03" db="EMBL/GenBank/DDBJ databases">
        <title>Draft genome sequence of the novel thermoacidophilic archaea Acidianus copahuensis ALE1 strain, isolated from Copahue volcanic area in Neuquen Argentina.</title>
        <authorList>
            <person name="Urbieta M.S."/>
            <person name="Rascovan N."/>
            <person name="Castro C."/>
            <person name="Revale S."/>
            <person name="Giaveno M.A."/>
            <person name="Vazquez M.P."/>
            <person name="Donati E.R."/>
        </authorList>
    </citation>
    <scope>NUCLEOTIDE SEQUENCE [LARGE SCALE GENOMIC DNA]</scope>
    <source>
        <strain evidence="4 5">ALE1</strain>
    </source>
</reference>
<comment type="similarity">
    <text evidence="2">Belongs to the CSL4 family.</text>
</comment>
<dbReference type="EMBL" id="JFZT01000039">
    <property type="protein sequence ID" value="EZQ06950.1"/>
    <property type="molecule type" value="Genomic_DNA"/>
</dbReference>
<comment type="function">
    <text evidence="2">Non-catalytic component of the exosome, which is a complex involved in RNA degradation. Increases the RNA binding and the efficiency of RNA degradation. Helpful for the interaction of the exosome with A-poor RNAs.</text>
</comment>
<dbReference type="SUPFAM" id="SSF110324">
    <property type="entry name" value="Ribosomal L27 protein-like"/>
    <property type="match status" value="1"/>
</dbReference>
<feature type="binding site" evidence="2">
    <location>
        <position position="150"/>
    </location>
    <ligand>
        <name>Zn(2+)</name>
        <dbReference type="ChEBI" id="CHEBI:29105"/>
    </ligand>
</feature>
<name>A0A031LQD5_9CREN</name>
<dbReference type="PROSITE" id="PS50126">
    <property type="entry name" value="S1"/>
    <property type="match status" value="1"/>
</dbReference>
<evidence type="ECO:0000259" key="3">
    <source>
        <dbReference type="PROSITE" id="PS50126"/>
    </source>
</evidence>
<gene>
    <name evidence="2" type="primary">csl4</name>
    <name evidence="4" type="ORF">CM19_06205</name>
</gene>
<dbReference type="GO" id="GO:0000178">
    <property type="term" value="C:exosome (RNase complex)"/>
    <property type="evidence" value="ECO:0007669"/>
    <property type="project" value="UniProtKB-KW"/>
</dbReference>
<dbReference type="GO" id="GO:0006401">
    <property type="term" value="P:RNA catabolic process"/>
    <property type="evidence" value="ECO:0007669"/>
    <property type="project" value="UniProtKB-UniRule"/>
</dbReference>
<evidence type="ECO:0000313" key="4">
    <source>
        <dbReference type="EMBL" id="EZQ06950.1"/>
    </source>
</evidence>
<feature type="binding site" evidence="2">
    <location>
        <position position="153"/>
    </location>
    <ligand>
        <name>Zn(2+)</name>
        <dbReference type="ChEBI" id="CHEBI:29105"/>
    </ligand>
</feature>
<dbReference type="InterPro" id="IPR030850">
    <property type="entry name" value="Exosome_Csl4_arc"/>
</dbReference>
<dbReference type="InterPro" id="IPR012340">
    <property type="entry name" value="NA-bd_OB-fold"/>
</dbReference>
<dbReference type="SUPFAM" id="SSF50249">
    <property type="entry name" value="Nucleic acid-binding proteins"/>
    <property type="match status" value="1"/>
</dbReference>
<dbReference type="InterPro" id="IPR039771">
    <property type="entry name" value="Csl4"/>
</dbReference>
<accession>A0A031LQD5</accession>
<dbReference type="RefSeq" id="WP_048099474.1">
    <property type="nucleotide sequence ID" value="NZ_JFZT01000039.1"/>
</dbReference>
<dbReference type="GO" id="GO:0003676">
    <property type="term" value="F:nucleic acid binding"/>
    <property type="evidence" value="ECO:0007669"/>
    <property type="project" value="InterPro"/>
</dbReference>
<protein>
    <recommendedName>
        <fullName evidence="2">Exosome complex component Csl4</fullName>
    </recommendedName>
</protein>
<keyword evidence="5" id="KW-1185">Reference proteome</keyword>
<comment type="subunit">
    <text evidence="2">Component of the archaeal exosome complex. Forms a trimer of Rrp4 and/or Csl4 subunits. The trimer associates with an hexameric ring-like arrangement composed of 3 Rrp41-Rrp42 heterodimers. Interacts with DnaG.</text>
</comment>
<dbReference type="Proteomes" id="UP000024332">
    <property type="component" value="Unassembled WGS sequence"/>
</dbReference>
<keyword evidence="1 2" id="KW-0271">Exosome</keyword>
<keyword evidence="2" id="KW-0963">Cytoplasm</keyword>
<feature type="binding site" evidence="2">
    <location>
        <position position="170"/>
    </location>
    <ligand>
        <name>Zn(2+)</name>
        <dbReference type="ChEBI" id="CHEBI:29105"/>
    </ligand>
</feature>
<dbReference type="OrthoDB" id="6768at2157"/>
<dbReference type="Pfam" id="PF14382">
    <property type="entry name" value="ECR1_N"/>
    <property type="match status" value="1"/>
</dbReference>
<dbReference type="Gene3D" id="2.40.50.100">
    <property type="match status" value="1"/>
</dbReference>
<comment type="caution">
    <text evidence="4">The sequence shown here is derived from an EMBL/GenBank/DDBJ whole genome shotgun (WGS) entry which is preliminary data.</text>
</comment>
<dbReference type="STRING" id="1160895.CM19_06205"/>
<dbReference type="GO" id="GO:0006396">
    <property type="term" value="P:RNA processing"/>
    <property type="evidence" value="ECO:0007669"/>
    <property type="project" value="InterPro"/>
</dbReference>
<dbReference type="PANTHER" id="PTHR12686:SF8">
    <property type="entry name" value="EXOSOME COMPLEX COMPONENT CSL4"/>
    <property type="match status" value="1"/>
</dbReference>
<keyword evidence="2" id="KW-0479">Metal-binding</keyword>
<dbReference type="InterPro" id="IPR025721">
    <property type="entry name" value="Exosome_cplx_N_dom"/>
</dbReference>
<dbReference type="Gene3D" id="2.20.70.10">
    <property type="match status" value="1"/>
</dbReference>
<evidence type="ECO:0000313" key="5">
    <source>
        <dbReference type="Proteomes" id="UP000024332"/>
    </source>
</evidence>
<dbReference type="PANTHER" id="PTHR12686">
    <property type="entry name" value="3'-5' EXORIBONUCLEASE CSL4-RELATED"/>
    <property type="match status" value="1"/>
</dbReference>
<dbReference type="GO" id="GO:0008270">
    <property type="term" value="F:zinc ion binding"/>
    <property type="evidence" value="ECO:0007669"/>
    <property type="project" value="UniProtKB-UniRule"/>
</dbReference>